<gene>
    <name evidence="3" type="ORF">HD599_002141</name>
</gene>
<organism evidence="3 4">
    <name type="scientific">Conyzicola lurida</name>
    <dbReference type="NCBI Taxonomy" id="1172621"/>
    <lineage>
        <taxon>Bacteria</taxon>
        <taxon>Bacillati</taxon>
        <taxon>Actinomycetota</taxon>
        <taxon>Actinomycetes</taxon>
        <taxon>Micrococcales</taxon>
        <taxon>Microbacteriaceae</taxon>
        <taxon>Conyzicola</taxon>
    </lineage>
</organism>
<dbReference type="GO" id="GO:0016020">
    <property type="term" value="C:membrane"/>
    <property type="evidence" value="ECO:0007669"/>
    <property type="project" value="UniProtKB-UniRule"/>
</dbReference>
<dbReference type="PANTHER" id="PTHR10806:SF6">
    <property type="entry name" value="SIGNAL PEPTIDASE COMPLEX CATALYTIC SUBUNIT SEC11"/>
    <property type="match status" value="1"/>
</dbReference>
<evidence type="ECO:0000313" key="4">
    <source>
        <dbReference type="Proteomes" id="UP000536685"/>
    </source>
</evidence>
<keyword evidence="3" id="KW-0378">Hydrolase</keyword>
<protein>
    <recommendedName>
        <fullName evidence="1">Signal peptidase I</fullName>
        <ecNumber evidence="1">3.4.21.89</ecNumber>
    </recommendedName>
</protein>
<accession>A0A841ANA2</accession>
<dbReference type="EC" id="3.4.21.89" evidence="1"/>
<keyword evidence="4" id="KW-1185">Reference proteome</keyword>
<evidence type="ECO:0000256" key="2">
    <source>
        <dbReference type="SAM" id="Phobius"/>
    </source>
</evidence>
<keyword evidence="2" id="KW-0472">Membrane</keyword>
<sequence>MSRHSTAVAPASGRLPLDGRAAVHAGGARHERRAPAEKTLVQYLGVAVSAAVLVIVVALAALVIVLPLAVGGTALTVLTSSMAPKYPAGTLIVTKPTPVDEIRVGDVLTYQIASGSPAVISHRVITRTISTDGETTFTTKGDNNSDADPEPVREVQVKGTLWYAIPQLGWVNNALSGESRGILVPVAAGGLFAYAAYLFGSAAVARHRRWRIRR</sequence>
<proteinExistence type="predicted"/>
<evidence type="ECO:0000256" key="1">
    <source>
        <dbReference type="NCBIfam" id="TIGR02228"/>
    </source>
</evidence>
<dbReference type="InterPro" id="IPR001733">
    <property type="entry name" value="Peptidase_S26B"/>
</dbReference>
<dbReference type="InterPro" id="IPR019533">
    <property type="entry name" value="Peptidase_S26"/>
</dbReference>
<reference evidence="3 4" key="1">
    <citation type="submission" date="2020-08" db="EMBL/GenBank/DDBJ databases">
        <title>Sequencing the genomes of 1000 actinobacteria strains.</title>
        <authorList>
            <person name="Klenk H.-P."/>
        </authorList>
    </citation>
    <scope>NUCLEOTIDE SEQUENCE [LARGE SCALE GENOMIC DNA]</scope>
    <source>
        <strain evidence="3 4">DSM 105784</strain>
    </source>
</reference>
<comment type="caution">
    <text evidence="3">The sequence shown here is derived from an EMBL/GenBank/DDBJ whole genome shotgun (WGS) entry which is preliminary data.</text>
</comment>
<dbReference type="CDD" id="cd06530">
    <property type="entry name" value="S26_SPase_I"/>
    <property type="match status" value="1"/>
</dbReference>
<feature type="transmembrane region" description="Helical" evidence="2">
    <location>
        <begin position="40"/>
        <end position="70"/>
    </location>
</feature>
<dbReference type="GO" id="GO:0009003">
    <property type="term" value="F:signal peptidase activity"/>
    <property type="evidence" value="ECO:0007669"/>
    <property type="project" value="UniProtKB-EC"/>
</dbReference>
<dbReference type="EMBL" id="JACHMJ010000001">
    <property type="protein sequence ID" value="MBB5843818.1"/>
    <property type="molecule type" value="Genomic_DNA"/>
</dbReference>
<keyword evidence="2" id="KW-1133">Transmembrane helix</keyword>
<feature type="transmembrane region" description="Helical" evidence="2">
    <location>
        <begin position="182"/>
        <end position="205"/>
    </location>
</feature>
<dbReference type="GO" id="GO:0004252">
    <property type="term" value="F:serine-type endopeptidase activity"/>
    <property type="evidence" value="ECO:0007669"/>
    <property type="project" value="UniProtKB-UniRule"/>
</dbReference>
<dbReference type="GO" id="GO:0006465">
    <property type="term" value="P:signal peptide processing"/>
    <property type="evidence" value="ECO:0007669"/>
    <property type="project" value="UniProtKB-UniRule"/>
</dbReference>
<dbReference type="PANTHER" id="PTHR10806">
    <property type="entry name" value="SIGNAL PEPTIDASE COMPLEX CATALYTIC SUBUNIT SEC11"/>
    <property type="match status" value="1"/>
</dbReference>
<dbReference type="AlphaFoldDB" id="A0A841ANA2"/>
<dbReference type="Proteomes" id="UP000536685">
    <property type="component" value="Unassembled WGS sequence"/>
</dbReference>
<dbReference type="RefSeq" id="WP_184237231.1">
    <property type="nucleotide sequence ID" value="NZ_JACHMJ010000001.1"/>
</dbReference>
<name>A0A841ANA2_9MICO</name>
<dbReference type="NCBIfam" id="TIGR02228">
    <property type="entry name" value="sigpep_I_arch"/>
    <property type="match status" value="1"/>
</dbReference>
<evidence type="ECO:0000313" key="3">
    <source>
        <dbReference type="EMBL" id="MBB5843818.1"/>
    </source>
</evidence>
<keyword evidence="2" id="KW-0812">Transmembrane</keyword>